<dbReference type="AlphaFoldDB" id="A0AAE3G304"/>
<feature type="binding site" evidence="9">
    <location>
        <position position="97"/>
    </location>
    <ligand>
        <name>substrate</name>
    </ligand>
</feature>
<feature type="binding site" evidence="9">
    <location>
        <position position="98"/>
    </location>
    <ligand>
        <name>Mg(2+)</name>
        <dbReference type="ChEBI" id="CHEBI:18420"/>
    </ligand>
</feature>
<evidence type="ECO:0000256" key="7">
    <source>
        <dbReference type="ARBA" id="ARBA00025046"/>
    </source>
</evidence>
<comment type="caution">
    <text evidence="11">The sequence shown here is derived from an EMBL/GenBank/DDBJ whole genome shotgun (WGS) entry which is preliminary data.</text>
</comment>
<comment type="function">
    <text evidence="7 10">Catalyzes the aldol cleavage of 4-hydroxy-4-methyl-2-oxoglutarate (HMG) into 2 molecules of pyruvate. Also contains a secondary oxaloacetate (OAA) decarboxylase activity due to the common pyruvate enolate transition state formed following C-C bond cleavage in the retro-aldol and decarboxylation reactions.</text>
</comment>
<protein>
    <recommendedName>
        <fullName evidence="10">4-hydroxy-4-methyl-2-oxoglutarate aldolase</fullName>
        <shortName evidence="10">HMG aldolase</shortName>
        <ecNumber evidence="10">4.1.1.112</ecNumber>
        <ecNumber evidence="10">4.1.3.17</ecNumber>
    </recommendedName>
    <alternativeName>
        <fullName evidence="10">Oxaloacetate decarboxylase</fullName>
    </alternativeName>
</protein>
<proteinExistence type="inferred from homology"/>
<keyword evidence="9" id="KW-0460">Magnesium</keyword>
<evidence type="ECO:0000256" key="6">
    <source>
        <dbReference type="ARBA" id="ARBA00023239"/>
    </source>
</evidence>
<dbReference type="RefSeq" id="WP_253476986.1">
    <property type="nucleotide sequence ID" value="NZ_JALJXV010000004.1"/>
</dbReference>
<dbReference type="Pfam" id="PF03737">
    <property type="entry name" value="RraA-like"/>
    <property type="match status" value="1"/>
</dbReference>
<comment type="cofactor">
    <cofactor evidence="9">
        <name>Mg(2+)</name>
        <dbReference type="ChEBI" id="CHEBI:18420"/>
    </cofactor>
</comment>
<sequence>MSLRTTDLCDAHGDQVIALSPLFQDYGGKREWHGQIATVKVFEDNSLVRAALEEPGQGRVLVVDGGGSMRCALLGDQMADLALRNNWAGVLVYGCVRDAAELRDIAVGVKALNTHPQRSVKKGVGERDVPVTFSGVTFSAGQWLYADEDGVIVSAEALQPVEA</sequence>
<keyword evidence="5 9" id="KW-0479">Metal-binding</keyword>
<dbReference type="EC" id="4.1.3.17" evidence="10"/>
<dbReference type="SUPFAM" id="SSF89562">
    <property type="entry name" value="RraA-like"/>
    <property type="match status" value="1"/>
</dbReference>
<evidence type="ECO:0000256" key="2">
    <source>
        <dbReference type="ARBA" id="ARBA00001968"/>
    </source>
</evidence>
<dbReference type="GO" id="GO:0047443">
    <property type="term" value="F:4-hydroxy-4-methyl-2-oxoglutarate aldolase activity"/>
    <property type="evidence" value="ECO:0007669"/>
    <property type="project" value="UniProtKB-EC"/>
</dbReference>
<evidence type="ECO:0000256" key="4">
    <source>
        <dbReference type="ARBA" id="ARBA00011233"/>
    </source>
</evidence>
<evidence type="ECO:0000256" key="3">
    <source>
        <dbReference type="ARBA" id="ARBA00008621"/>
    </source>
</evidence>
<dbReference type="InterPro" id="IPR036704">
    <property type="entry name" value="RraA/RraA-like_sf"/>
</dbReference>
<keyword evidence="6 10" id="KW-0456">Lyase</keyword>
<evidence type="ECO:0000256" key="1">
    <source>
        <dbReference type="ARBA" id="ARBA00001342"/>
    </source>
</evidence>
<evidence type="ECO:0000256" key="8">
    <source>
        <dbReference type="ARBA" id="ARBA00047973"/>
    </source>
</evidence>
<organism evidence="11 12">
    <name type="scientific">Natronocella acetinitrilica</name>
    <dbReference type="NCBI Taxonomy" id="414046"/>
    <lineage>
        <taxon>Bacteria</taxon>
        <taxon>Pseudomonadati</taxon>
        <taxon>Pseudomonadota</taxon>
        <taxon>Gammaproteobacteria</taxon>
        <taxon>Chromatiales</taxon>
        <taxon>Ectothiorhodospiraceae</taxon>
        <taxon>Natronocella</taxon>
    </lineage>
</organism>
<evidence type="ECO:0000256" key="9">
    <source>
        <dbReference type="PIRSR" id="PIRSR605493-1"/>
    </source>
</evidence>
<comment type="catalytic activity">
    <reaction evidence="8 10">
        <text>oxaloacetate + H(+) = pyruvate + CO2</text>
        <dbReference type="Rhea" id="RHEA:15641"/>
        <dbReference type="ChEBI" id="CHEBI:15361"/>
        <dbReference type="ChEBI" id="CHEBI:15378"/>
        <dbReference type="ChEBI" id="CHEBI:16452"/>
        <dbReference type="ChEBI" id="CHEBI:16526"/>
        <dbReference type="EC" id="4.1.1.112"/>
    </reaction>
</comment>
<dbReference type="NCBIfam" id="TIGR01935">
    <property type="entry name" value="NOT-MenG"/>
    <property type="match status" value="1"/>
</dbReference>
<evidence type="ECO:0000256" key="10">
    <source>
        <dbReference type="RuleBase" id="RU004338"/>
    </source>
</evidence>
<gene>
    <name evidence="11" type="ORF">J2T57_001847</name>
</gene>
<dbReference type="CDD" id="cd16841">
    <property type="entry name" value="RraA_family"/>
    <property type="match status" value="1"/>
</dbReference>
<evidence type="ECO:0000313" key="11">
    <source>
        <dbReference type="EMBL" id="MCP1674709.1"/>
    </source>
</evidence>
<comment type="subunit">
    <text evidence="4 10">Homotrimer.</text>
</comment>
<dbReference type="EMBL" id="JALJXV010000004">
    <property type="protein sequence ID" value="MCP1674709.1"/>
    <property type="molecule type" value="Genomic_DNA"/>
</dbReference>
<evidence type="ECO:0000313" key="12">
    <source>
        <dbReference type="Proteomes" id="UP001205843"/>
    </source>
</evidence>
<dbReference type="InterPro" id="IPR010203">
    <property type="entry name" value="RraA"/>
</dbReference>
<dbReference type="NCBIfam" id="NF006875">
    <property type="entry name" value="PRK09372.1"/>
    <property type="match status" value="1"/>
</dbReference>
<dbReference type="PANTHER" id="PTHR33254">
    <property type="entry name" value="4-HYDROXY-4-METHYL-2-OXOGLUTARATE ALDOLASE 3-RELATED"/>
    <property type="match status" value="1"/>
</dbReference>
<keyword evidence="12" id="KW-1185">Reference proteome</keyword>
<accession>A0AAE3G304</accession>
<comment type="cofactor">
    <cofactor evidence="2 10">
        <name>a divalent metal cation</name>
        <dbReference type="ChEBI" id="CHEBI:60240"/>
    </cofactor>
</comment>
<dbReference type="GO" id="GO:0008948">
    <property type="term" value="F:oxaloacetate decarboxylase activity"/>
    <property type="evidence" value="ECO:0007669"/>
    <property type="project" value="UniProtKB-EC"/>
</dbReference>
<name>A0AAE3G304_9GAMM</name>
<dbReference type="PANTHER" id="PTHR33254:SF4">
    <property type="entry name" value="4-HYDROXY-4-METHYL-2-OXOGLUTARATE ALDOLASE 3-RELATED"/>
    <property type="match status" value="1"/>
</dbReference>
<dbReference type="EC" id="4.1.1.112" evidence="10"/>
<reference evidence="11" key="1">
    <citation type="submission" date="2022-03" db="EMBL/GenBank/DDBJ databases">
        <title>Genomic Encyclopedia of Type Strains, Phase III (KMG-III): the genomes of soil and plant-associated and newly described type strains.</title>
        <authorList>
            <person name="Whitman W."/>
        </authorList>
    </citation>
    <scope>NUCLEOTIDE SEQUENCE</scope>
    <source>
        <strain evidence="11">ANL 6-2</strain>
    </source>
</reference>
<dbReference type="GO" id="GO:0046872">
    <property type="term" value="F:metal ion binding"/>
    <property type="evidence" value="ECO:0007669"/>
    <property type="project" value="UniProtKB-KW"/>
</dbReference>
<dbReference type="Gene3D" id="3.50.30.40">
    <property type="entry name" value="Ribonuclease E inhibitor RraA/RraA-like"/>
    <property type="match status" value="1"/>
</dbReference>
<dbReference type="GO" id="GO:0008428">
    <property type="term" value="F:ribonuclease inhibitor activity"/>
    <property type="evidence" value="ECO:0007669"/>
    <property type="project" value="InterPro"/>
</dbReference>
<dbReference type="GO" id="GO:0051252">
    <property type="term" value="P:regulation of RNA metabolic process"/>
    <property type="evidence" value="ECO:0007669"/>
    <property type="project" value="InterPro"/>
</dbReference>
<dbReference type="InterPro" id="IPR005493">
    <property type="entry name" value="RraA/RraA-like"/>
</dbReference>
<dbReference type="Proteomes" id="UP001205843">
    <property type="component" value="Unassembled WGS sequence"/>
</dbReference>
<feature type="binding site" evidence="9">
    <location>
        <begin position="75"/>
        <end position="78"/>
    </location>
    <ligand>
        <name>substrate</name>
    </ligand>
</feature>
<comment type="similarity">
    <text evidence="3 10">Belongs to the class II aldolase/RraA-like family.</text>
</comment>
<evidence type="ECO:0000256" key="5">
    <source>
        <dbReference type="ARBA" id="ARBA00022723"/>
    </source>
</evidence>
<comment type="catalytic activity">
    <reaction evidence="1 10">
        <text>4-hydroxy-4-methyl-2-oxoglutarate = 2 pyruvate</text>
        <dbReference type="Rhea" id="RHEA:22748"/>
        <dbReference type="ChEBI" id="CHEBI:15361"/>
        <dbReference type="ChEBI" id="CHEBI:58276"/>
        <dbReference type="EC" id="4.1.3.17"/>
    </reaction>
</comment>